<keyword evidence="2" id="KW-1185">Reference proteome</keyword>
<accession>A0A1M6XZK2</accession>
<dbReference type="EMBL" id="FRBL01000002">
    <property type="protein sequence ID" value="SHL11356.1"/>
    <property type="molecule type" value="Genomic_DNA"/>
</dbReference>
<dbReference type="RefSeq" id="WP_073078678.1">
    <property type="nucleotide sequence ID" value="NZ_FRBL01000002.1"/>
</dbReference>
<dbReference type="OrthoDB" id="9803716at2"/>
<proteinExistence type="predicted"/>
<evidence type="ECO:0000313" key="1">
    <source>
        <dbReference type="EMBL" id="SHL11356.1"/>
    </source>
</evidence>
<reference evidence="1 2" key="1">
    <citation type="submission" date="2016-11" db="EMBL/GenBank/DDBJ databases">
        <authorList>
            <person name="Jaros S."/>
            <person name="Januszkiewicz K."/>
            <person name="Wedrychowicz H."/>
        </authorList>
    </citation>
    <scope>NUCLEOTIDE SEQUENCE [LARGE SCALE GENOMIC DNA]</scope>
    <source>
        <strain evidence="1 2">DSM 27406</strain>
    </source>
</reference>
<dbReference type="InterPro" id="IPR021944">
    <property type="entry name" value="DUF3560"/>
</dbReference>
<protein>
    <recommendedName>
        <fullName evidence="3">DUF3560 domain-containing protein</fullName>
    </recommendedName>
</protein>
<evidence type="ECO:0008006" key="3">
    <source>
        <dbReference type="Google" id="ProtNLM"/>
    </source>
</evidence>
<dbReference type="Proteomes" id="UP000184420">
    <property type="component" value="Unassembled WGS sequence"/>
</dbReference>
<evidence type="ECO:0000313" key="2">
    <source>
        <dbReference type="Proteomes" id="UP000184420"/>
    </source>
</evidence>
<organism evidence="1 2">
    <name type="scientific">Chitinophaga jiangningensis</name>
    <dbReference type="NCBI Taxonomy" id="1419482"/>
    <lineage>
        <taxon>Bacteria</taxon>
        <taxon>Pseudomonadati</taxon>
        <taxon>Bacteroidota</taxon>
        <taxon>Chitinophagia</taxon>
        <taxon>Chitinophagales</taxon>
        <taxon>Chitinophagaceae</taxon>
        <taxon>Chitinophaga</taxon>
    </lineage>
</organism>
<name>A0A1M6XZK2_9BACT</name>
<sequence length="265" mass="30221">MKHNYEERRQNRIDYAKEKAAKLQKESNQLYNHAQKMASVIPMGQPILVGHHSEKWDRNYRGKIHNTFGKAVAAGDKADYYENKAATIESNDAISSDDPLALDKLRKKLALLESTQEFMKSANKCVKSGNKVAFMKLPHATEKIWIEITTPDFLKRVGFPDYSLKNNNANIRSVKHRIAKLESIEQLATSEKIINGVRVVINTEANRVQLFFPQIPPEDIRKRLRDRGFRFSRSEGNAWQQFISNSAVGHAYMVAGLYQAESSAK</sequence>
<dbReference type="Pfam" id="PF12083">
    <property type="entry name" value="DUF3560"/>
    <property type="match status" value="1"/>
</dbReference>
<dbReference type="AlphaFoldDB" id="A0A1M6XZK2"/>
<gene>
    <name evidence="1" type="ORF">SAMN05444266_10286</name>
</gene>
<dbReference type="STRING" id="1419482.SAMN05444266_10286"/>